<feature type="signal peptide" evidence="1">
    <location>
        <begin position="1"/>
        <end position="24"/>
    </location>
</feature>
<evidence type="ECO:0000256" key="1">
    <source>
        <dbReference type="SAM" id="SignalP"/>
    </source>
</evidence>
<name>A0A7T8DVA0_LENCU</name>
<accession>A0A7T8DVA0</accession>
<feature type="domain" description="Late nodulin" evidence="2">
    <location>
        <begin position="1"/>
        <end position="55"/>
    </location>
</feature>
<organism evidence="3">
    <name type="scientific">Lens culinaris</name>
    <name type="common">Lentil</name>
    <name type="synonym">Cicer lens</name>
    <dbReference type="NCBI Taxonomy" id="3864"/>
    <lineage>
        <taxon>Eukaryota</taxon>
        <taxon>Viridiplantae</taxon>
        <taxon>Streptophyta</taxon>
        <taxon>Embryophyta</taxon>
        <taxon>Tracheophyta</taxon>
        <taxon>Spermatophyta</taxon>
        <taxon>Magnoliopsida</taxon>
        <taxon>eudicotyledons</taxon>
        <taxon>Gunneridae</taxon>
        <taxon>Pentapetalae</taxon>
        <taxon>rosids</taxon>
        <taxon>fabids</taxon>
        <taxon>Fabales</taxon>
        <taxon>Fabaceae</taxon>
        <taxon>Papilionoideae</taxon>
        <taxon>50 kb inversion clade</taxon>
        <taxon>NPAAA clade</taxon>
        <taxon>Hologalegina</taxon>
        <taxon>IRL clade</taxon>
        <taxon>Fabeae</taxon>
        <taxon>Lens</taxon>
    </lineage>
</organism>
<dbReference type="EMBL" id="MT371184">
    <property type="protein sequence ID" value="QQO74702.1"/>
    <property type="molecule type" value="mRNA"/>
</dbReference>
<dbReference type="InterPro" id="IPR009810">
    <property type="entry name" value="Nodulin_late_dom"/>
</dbReference>
<dbReference type="GO" id="GO:0046872">
    <property type="term" value="F:metal ion binding"/>
    <property type="evidence" value="ECO:0007669"/>
    <property type="project" value="InterPro"/>
</dbReference>
<dbReference type="Pfam" id="PF07127">
    <property type="entry name" value="Nodulin_late"/>
    <property type="match status" value="1"/>
</dbReference>
<feature type="chain" id="PRO_5030691396" evidence="1">
    <location>
        <begin position="25"/>
        <end position="57"/>
    </location>
</feature>
<keyword evidence="1" id="KW-0732">Signal</keyword>
<proteinExistence type="evidence at transcript level"/>
<protein>
    <submittedName>
        <fullName evidence="3">Nodule-specific cysteine-rich peptide L34</fullName>
    </submittedName>
</protein>
<evidence type="ECO:0000313" key="3">
    <source>
        <dbReference type="EMBL" id="QQO74702.1"/>
    </source>
</evidence>
<evidence type="ECO:0000259" key="2">
    <source>
        <dbReference type="Pfam" id="PF07127"/>
    </source>
</evidence>
<reference evidence="3" key="1">
    <citation type="journal article" date="2020" name="Mol. Cell">
        <title>Proteome analysis reveals a significant host-specific response in Rhizobium leguminosarum bv viciae endosymbiotic cells.</title>
        <authorList>
            <person name="Duran D."/>
            <person name="Albareda M."/>
            <person name="Marina A."/>
            <person name="Garcia C."/>
            <person name="Ruiz-Argueso T."/>
            <person name="Palacios J."/>
        </authorList>
    </citation>
    <scope>NUCLEOTIDE SEQUENCE</scope>
    <source>
        <tissue evidence="3">Root nodules</tissue>
    </source>
</reference>
<dbReference type="AlphaFoldDB" id="A0A7T8DVA0"/>
<sequence>MIRIQNFLYILIIFLVLFIVKTNGNRIPCHTDSGCPRYLSCITPLLPKCDNFYCKCK</sequence>